<comment type="caution">
    <text evidence="1">The sequence shown here is derived from an EMBL/GenBank/DDBJ whole genome shotgun (WGS) entry which is preliminary data.</text>
</comment>
<organism evidence="1 2">
    <name type="scientific">Patella caerulea</name>
    <name type="common">Rayed Mediterranean limpet</name>
    <dbReference type="NCBI Taxonomy" id="87958"/>
    <lineage>
        <taxon>Eukaryota</taxon>
        <taxon>Metazoa</taxon>
        <taxon>Spiralia</taxon>
        <taxon>Lophotrochozoa</taxon>
        <taxon>Mollusca</taxon>
        <taxon>Gastropoda</taxon>
        <taxon>Patellogastropoda</taxon>
        <taxon>Patelloidea</taxon>
        <taxon>Patellidae</taxon>
        <taxon>Patella</taxon>
    </lineage>
</organism>
<reference evidence="1 2" key="1">
    <citation type="submission" date="2024-01" db="EMBL/GenBank/DDBJ databases">
        <title>The genome of the rayed Mediterranean limpet Patella caerulea (Linnaeus, 1758).</title>
        <authorList>
            <person name="Anh-Thu Weber A."/>
            <person name="Halstead-Nussloch G."/>
        </authorList>
    </citation>
    <scope>NUCLEOTIDE SEQUENCE [LARGE SCALE GENOMIC DNA]</scope>
    <source>
        <strain evidence="1">AATW-2023a</strain>
        <tissue evidence="1">Whole specimen</tissue>
    </source>
</reference>
<sequence length="110" mass="12775">MSDQGPPTVNTQLTGEEDIWGSGEKQLRLHKLTERAYEIYEQKVCQHISHLRDIKQDIELDLTAIQRLIKNQDSECCKATKLLLLPKITAYNELANNFISYLRYNLNKVI</sequence>
<dbReference type="Proteomes" id="UP001347796">
    <property type="component" value="Unassembled WGS sequence"/>
</dbReference>
<dbReference type="EMBL" id="JAZGQO010000021">
    <property type="protein sequence ID" value="KAK6166108.1"/>
    <property type="molecule type" value="Genomic_DNA"/>
</dbReference>
<evidence type="ECO:0000313" key="2">
    <source>
        <dbReference type="Proteomes" id="UP001347796"/>
    </source>
</evidence>
<proteinExistence type="predicted"/>
<protein>
    <submittedName>
        <fullName evidence="1">Uncharacterized protein</fullName>
    </submittedName>
</protein>
<keyword evidence="2" id="KW-1185">Reference proteome</keyword>
<dbReference type="AlphaFoldDB" id="A0AAN8G685"/>
<name>A0AAN8G685_PATCE</name>
<evidence type="ECO:0000313" key="1">
    <source>
        <dbReference type="EMBL" id="KAK6166108.1"/>
    </source>
</evidence>
<gene>
    <name evidence="1" type="ORF">SNE40_022874</name>
</gene>
<accession>A0AAN8G685</accession>